<evidence type="ECO:0000313" key="3">
    <source>
        <dbReference type="Proteomes" id="UP001432322"/>
    </source>
</evidence>
<gene>
    <name evidence="2" type="ORF">PFISCL1PPCAC_4431</name>
</gene>
<name>A0AAV5V5J2_9BILA</name>
<sequence length="359" mass="39205">TLDALDCALNGQPFHCNILLSFKDDVVEFNRYGESNISKFAFAFAILMEEMGGSMIGSGKTRPTATAVSAAVKPKETAHALQDAQSGPSTSVKDTVDAHSTQNLKDLLDTIFTKSTDQPAVTNPVAMRRRPVVQKMLSDAGLPISNEKLISLDRSEYVVFLKSLTNEVQREAANAIRREASYLRSKIMKTSIKNAEEATTHKPTPAVAPTVPAPKAANTALSALMLHAFPAGTLCPYCKTVVKDTIALMKHVETSHPTMLNSQALIYACDVCVFKGARTNQIMQHWKESKCCASRQLRIDYALARKALRLSLAATIRREEDMQQRAAVPAAAAAKRPRESGSDDRLGRVKRSTIKPNHP</sequence>
<dbReference type="Proteomes" id="UP001432322">
    <property type="component" value="Unassembled WGS sequence"/>
</dbReference>
<dbReference type="AlphaFoldDB" id="A0AAV5V5J2"/>
<dbReference type="EMBL" id="BTSY01000002">
    <property type="protein sequence ID" value="GMT13134.1"/>
    <property type="molecule type" value="Genomic_DNA"/>
</dbReference>
<evidence type="ECO:0008006" key="4">
    <source>
        <dbReference type="Google" id="ProtNLM"/>
    </source>
</evidence>
<protein>
    <recommendedName>
        <fullName evidence="4">C2H2-type domain-containing protein</fullName>
    </recommendedName>
</protein>
<comment type="caution">
    <text evidence="2">The sequence shown here is derived from an EMBL/GenBank/DDBJ whole genome shotgun (WGS) entry which is preliminary data.</text>
</comment>
<feature type="region of interest" description="Disordered" evidence="1">
    <location>
        <begin position="322"/>
        <end position="359"/>
    </location>
</feature>
<organism evidence="2 3">
    <name type="scientific">Pristionchus fissidentatus</name>
    <dbReference type="NCBI Taxonomy" id="1538716"/>
    <lineage>
        <taxon>Eukaryota</taxon>
        <taxon>Metazoa</taxon>
        <taxon>Ecdysozoa</taxon>
        <taxon>Nematoda</taxon>
        <taxon>Chromadorea</taxon>
        <taxon>Rhabditida</taxon>
        <taxon>Rhabditina</taxon>
        <taxon>Diplogasteromorpha</taxon>
        <taxon>Diplogasteroidea</taxon>
        <taxon>Neodiplogasteridae</taxon>
        <taxon>Pristionchus</taxon>
    </lineage>
</organism>
<evidence type="ECO:0000256" key="1">
    <source>
        <dbReference type="SAM" id="MobiDB-lite"/>
    </source>
</evidence>
<feature type="non-terminal residue" evidence="2">
    <location>
        <position position="1"/>
    </location>
</feature>
<accession>A0AAV5V5J2</accession>
<feature type="compositionally biased region" description="Basic residues" evidence="1">
    <location>
        <begin position="348"/>
        <end position="359"/>
    </location>
</feature>
<feature type="compositionally biased region" description="Basic and acidic residues" evidence="1">
    <location>
        <begin position="336"/>
        <end position="347"/>
    </location>
</feature>
<reference evidence="2" key="1">
    <citation type="submission" date="2023-10" db="EMBL/GenBank/DDBJ databases">
        <title>Genome assembly of Pristionchus species.</title>
        <authorList>
            <person name="Yoshida K."/>
            <person name="Sommer R.J."/>
        </authorList>
    </citation>
    <scope>NUCLEOTIDE SEQUENCE</scope>
    <source>
        <strain evidence="2">RS5133</strain>
    </source>
</reference>
<proteinExistence type="predicted"/>
<evidence type="ECO:0000313" key="2">
    <source>
        <dbReference type="EMBL" id="GMT13134.1"/>
    </source>
</evidence>
<keyword evidence="3" id="KW-1185">Reference proteome</keyword>